<sequence length="738" mass="83537">MESNFVEPISHFPDSFTDCNTIHSSDNLLNSCDVEGEKFNKVSNAIECMNITEFESDDTDLVDEVWSLVYYHSCLAEDEIPTVGMRFEDLKLAQNFYATYAKKVGFVCKIWNTNLDRMTKEPINQSIHYNQEGFRGSRVKEPTRKNTVVDVGCRARIYAKFDREKKDWALLKVDLRHSHPCSTKKAVHYHENRESTMHAKCMIEVNDEAGIRPNKTFLALANEVGGPSNLGLFEKDVKNYISARLRSNNINADVKEMLDYFMRMKEMNPNFFYVVNVDDDYKFRSAVWVDARCRDSYEYYGDVVSFDTTYSTNQHGLPFATFVGVNHHGKSTLLGCALLGSEEIPSFEWVFTQWLKCMGTAPHGIITDQCRSMFGAIRKVLPNTRHRWCIWHITQKIPYKLGGYARFNELKADLKHIIWNSPSVETFKDDMFHHRHMWVPIFFKGQFWASMKSAQRSESMHSFFGGYLHSKTSLVQFVHEFDNVLGNKEQKELEDDAADSRGFIPCATSSTIERQFQQEYTNDIFRDVQTEFVKKADYNIRAVNEQGDLAWVKVEQKILAYEKTRYVTYNVRLNHLTHEKFVNGDDEAAMLHAALDDSRAKLGDYRGKVRNKAVARGGNMPDQARLQALDRLSSLFPPLAVADAHTSIGTEISSVVAAGYIQGPSKPQSLSSSSCVTSAVESGPTVVPAVSALSQLVSAVALHLLHSPLPSLHLLHSPLPSRRAAKGKEGVEVAGGGA</sequence>
<gene>
    <name evidence="3" type="ORF">Ahy_B04g070184</name>
</gene>
<keyword evidence="4" id="KW-1185">Reference proteome</keyword>
<dbReference type="STRING" id="3818.A0A444ZFI9"/>
<evidence type="ECO:0000313" key="3">
    <source>
        <dbReference type="EMBL" id="RYR12898.1"/>
    </source>
</evidence>
<comment type="caution">
    <text evidence="3">The sequence shown here is derived from an EMBL/GenBank/DDBJ whole genome shotgun (WGS) entry which is preliminary data.</text>
</comment>
<evidence type="ECO:0000259" key="1">
    <source>
        <dbReference type="Pfam" id="PF03101"/>
    </source>
</evidence>
<evidence type="ECO:0000259" key="2">
    <source>
        <dbReference type="Pfam" id="PF10551"/>
    </source>
</evidence>
<dbReference type="AlphaFoldDB" id="A0A444ZFI9"/>
<dbReference type="EMBL" id="SDMP01000014">
    <property type="protein sequence ID" value="RYR12898.1"/>
    <property type="molecule type" value="Genomic_DNA"/>
</dbReference>
<protein>
    <submittedName>
        <fullName evidence="3">Uncharacterized protein</fullName>
    </submittedName>
</protein>
<name>A0A444ZFI9_ARAHY</name>
<evidence type="ECO:0000313" key="4">
    <source>
        <dbReference type="Proteomes" id="UP000289738"/>
    </source>
</evidence>
<reference evidence="3 4" key="1">
    <citation type="submission" date="2019-01" db="EMBL/GenBank/DDBJ databases">
        <title>Sequencing of cultivated peanut Arachis hypogaea provides insights into genome evolution and oil improvement.</title>
        <authorList>
            <person name="Chen X."/>
        </authorList>
    </citation>
    <scope>NUCLEOTIDE SEQUENCE [LARGE SCALE GENOMIC DNA]</scope>
    <source>
        <strain evidence="4">cv. Fuhuasheng</strain>
        <tissue evidence="3">Leaves</tissue>
    </source>
</reference>
<dbReference type="InterPro" id="IPR004330">
    <property type="entry name" value="FAR1_DNA_bnd_dom"/>
</dbReference>
<accession>A0A444ZFI9</accession>
<proteinExistence type="predicted"/>
<feature type="domain" description="FAR1" evidence="1">
    <location>
        <begin position="95"/>
        <end position="182"/>
    </location>
</feature>
<dbReference type="Proteomes" id="UP000289738">
    <property type="component" value="Chromosome B04"/>
</dbReference>
<dbReference type="InterPro" id="IPR018289">
    <property type="entry name" value="MULE_transposase_dom"/>
</dbReference>
<organism evidence="3 4">
    <name type="scientific">Arachis hypogaea</name>
    <name type="common">Peanut</name>
    <dbReference type="NCBI Taxonomy" id="3818"/>
    <lineage>
        <taxon>Eukaryota</taxon>
        <taxon>Viridiplantae</taxon>
        <taxon>Streptophyta</taxon>
        <taxon>Embryophyta</taxon>
        <taxon>Tracheophyta</taxon>
        <taxon>Spermatophyta</taxon>
        <taxon>Magnoliopsida</taxon>
        <taxon>eudicotyledons</taxon>
        <taxon>Gunneridae</taxon>
        <taxon>Pentapetalae</taxon>
        <taxon>rosids</taxon>
        <taxon>fabids</taxon>
        <taxon>Fabales</taxon>
        <taxon>Fabaceae</taxon>
        <taxon>Papilionoideae</taxon>
        <taxon>50 kb inversion clade</taxon>
        <taxon>dalbergioids sensu lato</taxon>
        <taxon>Dalbergieae</taxon>
        <taxon>Pterocarpus clade</taxon>
        <taxon>Arachis</taxon>
    </lineage>
</organism>
<dbReference type="PANTHER" id="PTHR47718">
    <property type="entry name" value="OS01G0519700 PROTEIN"/>
    <property type="match status" value="1"/>
</dbReference>
<dbReference type="Pfam" id="PF10551">
    <property type="entry name" value="MULE"/>
    <property type="match status" value="1"/>
</dbReference>
<dbReference type="Pfam" id="PF03101">
    <property type="entry name" value="FAR1"/>
    <property type="match status" value="1"/>
</dbReference>
<feature type="domain" description="MULE transposase" evidence="2">
    <location>
        <begin position="303"/>
        <end position="396"/>
    </location>
</feature>